<keyword evidence="4" id="KW-1185">Reference proteome</keyword>
<proteinExistence type="predicted"/>
<evidence type="ECO:0008006" key="5">
    <source>
        <dbReference type="Google" id="ProtNLM"/>
    </source>
</evidence>
<feature type="coiled-coil region" evidence="1">
    <location>
        <begin position="55"/>
        <end position="131"/>
    </location>
</feature>
<dbReference type="PROSITE" id="PS51257">
    <property type="entry name" value="PROKAR_LIPOPROTEIN"/>
    <property type="match status" value="1"/>
</dbReference>
<dbReference type="Proteomes" id="UP000494214">
    <property type="component" value="Unassembled WGS sequence"/>
</dbReference>
<accession>A0A6S6ZS39</accession>
<keyword evidence="2" id="KW-0732">Signal</keyword>
<evidence type="ECO:0000256" key="1">
    <source>
        <dbReference type="SAM" id="Coils"/>
    </source>
</evidence>
<protein>
    <recommendedName>
        <fullName evidence="5">Lipoprotein</fullName>
    </recommendedName>
</protein>
<organism evidence="3 4">
    <name type="scientific">Achromobacter animicus</name>
    <dbReference type="NCBI Taxonomy" id="1389935"/>
    <lineage>
        <taxon>Bacteria</taxon>
        <taxon>Pseudomonadati</taxon>
        <taxon>Pseudomonadota</taxon>
        <taxon>Betaproteobacteria</taxon>
        <taxon>Burkholderiales</taxon>
        <taxon>Alcaligenaceae</taxon>
        <taxon>Achromobacter</taxon>
    </lineage>
</organism>
<feature type="chain" id="PRO_5028797698" description="Lipoprotein" evidence="2">
    <location>
        <begin position="22"/>
        <end position="167"/>
    </location>
</feature>
<evidence type="ECO:0000313" key="4">
    <source>
        <dbReference type="Proteomes" id="UP000494214"/>
    </source>
</evidence>
<dbReference type="RefSeq" id="WP_175123084.1">
    <property type="nucleotide sequence ID" value="NZ_CADIJM010000003.1"/>
</dbReference>
<feature type="signal peptide" evidence="2">
    <location>
        <begin position="1"/>
        <end position="21"/>
    </location>
</feature>
<keyword evidence="1" id="KW-0175">Coiled coil</keyword>
<evidence type="ECO:0000256" key="2">
    <source>
        <dbReference type="SAM" id="SignalP"/>
    </source>
</evidence>
<dbReference type="EMBL" id="CADIJM010000003">
    <property type="protein sequence ID" value="CAB3692129.1"/>
    <property type="molecule type" value="Genomic_DNA"/>
</dbReference>
<name>A0A6S6ZS39_9BURK</name>
<gene>
    <name evidence="3" type="ORF">LMG26690_02156</name>
</gene>
<evidence type="ECO:0000313" key="3">
    <source>
        <dbReference type="EMBL" id="CAB3692129.1"/>
    </source>
</evidence>
<dbReference type="AlphaFoldDB" id="A0A6S6ZS39"/>
<reference evidence="3 4" key="1">
    <citation type="submission" date="2020-04" db="EMBL/GenBank/DDBJ databases">
        <authorList>
            <person name="De Canck E."/>
        </authorList>
    </citation>
    <scope>NUCLEOTIDE SEQUENCE [LARGE SCALE GENOMIC DNA]</scope>
    <source>
        <strain evidence="3 4">LMG 26690</strain>
    </source>
</reference>
<sequence length="167" mass="17870">MKRLMTRVAQLAPIVALFVLAGCATTAADCDPSNTNAGFITKMNCDVGGGYGKHVAQREDDIRAAQAENAQARQVLADLEAQRASIGKSLAEKTKARNALSASVQKLLDQARAKSKNSEELKRQLAQSERALKTPINVNVSDAALEAQIKAKQAEVLRLQKSMGLVP</sequence>